<feature type="signal peptide" evidence="1">
    <location>
        <begin position="1"/>
        <end position="20"/>
    </location>
</feature>
<dbReference type="InterPro" id="IPR043504">
    <property type="entry name" value="Peptidase_S1_PA_chymotrypsin"/>
</dbReference>
<accession>A0AAD4R8A8</accession>
<dbReference type="GO" id="GO:0006508">
    <property type="term" value="P:proteolysis"/>
    <property type="evidence" value="ECO:0007669"/>
    <property type="project" value="InterPro"/>
</dbReference>
<proteinExistence type="predicted"/>
<organism evidence="3 4">
    <name type="scientific">Ditylenchus destructor</name>
    <dbReference type="NCBI Taxonomy" id="166010"/>
    <lineage>
        <taxon>Eukaryota</taxon>
        <taxon>Metazoa</taxon>
        <taxon>Ecdysozoa</taxon>
        <taxon>Nematoda</taxon>
        <taxon>Chromadorea</taxon>
        <taxon>Rhabditida</taxon>
        <taxon>Tylenchina</taxon>
        <taxon>Tylenchomorpha</taxon>
        <taxon>Sphaerularioidea</taxon>
        <taxon>Anguinidae</taxon>
        <taxon>Anguininae</taxon>
        <taxon>Ditylenchus</taxon>
    </lineage>
</organism>
<dbReference type="AlphaFoldDB" id="A0AAD4R8A8"/>
<evidence type="ECO:0000256" key="1">
    <source>
        <dbReference type="SAM" id="SignalP"/>
    </source>
</evidence>
<feature type="chain" id="PRO_5042037089" evidence="1">
    <location>
        <begin position="21"/>
        <end position="304"/>
    </location>
</feature>
<dbReference type="SUPFAM" id="SSF50494">
    <property type="entry name" value="Trypsin-like serine proteases"/>
    <property type="match status" value="1"/>
</dbReference>
<dbReference type="InterPro" id="IPR009003">
    <property type="entry name" value="Peptidase_S1_PA"/>
</dbReference>
<evidence type="ECO:0000259" key="2">
    <source>
        <dbReference type="PROSITE" id="PS50240"/>
    </source>
</evidence>
<name>A0AAD4R8A8_9BILA</name>
<gene>
    <name evidence="3" type="ORF">DdX_07375</name>
</gene>
<dbReference type="EMBL" id="JAKKPZ010000010">
    <property type="protein sequence ID" value="KAI1716328.1"/>
    <property type="molecule type" value="Genomic_DNA"/>
</dbReference>
<dbReference type="PROSITE" id="PS50240">
    <property type="entry name" value="TRYPSIN_DOM"/>
    <property type="match status" value="1"/>
</dbReference>
<keyword evidence="4" id="KW-1185">Reference proteome</keyword>
<comment type="caution">
    <text evidence="3">The sequence shown here is derived from an EMBL/GenBank/DDBJ whole genome shotgun (WGS) entry which is preliminary data.</text>
</comment>
<dbReference type="GO" id="GO:0004252">
    <property type="term" value="F:serine-type endopeptidase activity"/>
    <property type="evidence" value="ECO:0007669"/>
    <property type="project" value="InterPro"/>
</dbReference>
<protein>
    <submittedName>
        <fullName evidence="3">Trypsin domain-containing protein</fullName>
    </submittedName>
</protein>
<feature type="domain" description="Peptidase S1" evidence="2">
    <location>
        <begin position="21"/>
        <end position="291"/>
    </location>
</feature>
<dbReference type="Proteomes" id="UP001201812">
    <property type="component" value="Unassembled WGS sequence"/>
</dbReference>
<reference evidence="3" key="1">
    <citation type="submission" date="2022-01" db="EMBL/GenBank/DDBJ databases">
        <title>Genome Sequence Resource for Two Populations of Ditylenchus destructor, the Migratory Endoparasitic Phytonematode.</title>
        <authorList>
            <person name="Zhang H."/>
            <person name="Lin R."/>
            <person name="Xie B."/>
        </authorList>
    </citation>
    <scope>NUCLEOTIDE SEQUENCE</scope>
    <source>
        <strain evidence="3">BazhouSP</strain>
    </source>
</reference>
<dbReference type="Gene3D" id="2.40.10.10">
    <property type="entry name" value="Trypsin-like serine proteases"/>
    <property type="match status" value="1"/>
</dbReference>
<sequence>MSALNIIHLLIFAFLYKTSAVLDGDDVRWIRHRWIVKVMAKNPEGNAHSCTGSMISQSLVLTAAECVVQRSTRARMEEFVVILPKVGSHKRHFGELSVGTTKIAQYKFSEGHLLELSQEWALLRIQPLDINDICPKEDRDLKGILRLNLKPSLLAPSLFEVTPATIKESDCYLYGFETTENAIGFLKQKILRRIDMEKPVDHPENEGYLRSRIIGNNTACFEDTGAALICRVHQHGFLHVGIFQSLSFPQSDVNQNFNRTSMNMCYAAHSMEFSINTADEQLVEAINRYALAEFVAVYAACEFI</sequence>
<dbReference type="Pfam" id="PF00089">
    <property type="entry name" value="Trypsin"/>
    <property type="match status" value="1"/>
</dbReference>
<evidence type="ECO:0000313" key="4">
    <source>
        <dbReference type="Proteomes" id="UP001201812"/>
    </source>
</evidence>
<evidence type="ECO:0000313" key="3">
    <source>
        <dbReference type="EMBL" id="KAI1716328.1"/>
    </source>
</evidence>
<dbReference type="InterPro" id="IPR001254">
    <property type="entry name" value="Trypsin_dom"/>
</dbReference>
<keyword evidence="1" id="KW-0732">Signal</keyword>